<evidence type="ECO:0000313" key="7">
    <source>
        <dbReference type="Proteomes" id="UP000657592"/>
    </source>
</evidence>
<feature type="domain" description="ABC transporter" evidence="5">
    <location>
        <begin position="4"/>
        <end position="241"/>
    </location>
</feature>
<comment type="caution">
    <text evidence="6">The sequence shown here is derived from an EMBL/GenBank/DDBJ whole genome shotgun (WGS) entry which is preliminary data.</text>
</comment>
<dbReference type="Proteomes" id="UP000657592">
    <property type="component" value="Unassembled WGS sequence"/>
</dbReference>
<dbReference type="PANTHER" id="PTHR43875">
    <property type="entry name" value="MALTODEXTRIN IMPORT ATP-BINDING PROTEIN MSMX"/>
    <property type="match status" value="1"/>
</dbReference>
<evidence type="ECO:0000256" key="1">
    <source>
        <dbReference type="ARBA" id="ARBA00022448"/>
    </source>
</evidence>
<keyword evidence="3 6" id="KW-0067">ATP-binding</keyword>
<dbReference type="Pfam" id="PF00005">
    <property type="entry name" value="ABC_tran"/>
    <property type="match status" value="1"/>
</dbReference>
<dbReference type="PANTHER" id="PTHR43875:SF1">
    <property type="entry name" value="OSMOPROTECTIVE COMPOUNDS UPTAKE ATP-BINDING PROTEIN GGTA"/>
    <property type="match status" value="1"/>
</dbReference>
<keyword evidence="7" id="KW-1185">Reference proteome</keyword>
<dbReference type="FunFam" id="3.40.50.300:FF:000425">
    <property type="entry name" value="Probable ABC transporter, ATP-binding subunit"/>
    <property type="match status" value="1"/>
</dbReference>
<evidence type="ECO:0000256" key="2">
    <source>
        <dbReference type="ARBA" id="ARBA00022741"/>
    </source>
</evidence>
<protein>
    <recommendedName>
        <fullName evidence="4">ABC-type quaternary amine transporter</fullName>
        <ecNumber evidence="4">7.6.2.9</ecNumber>
    </recommendedName>
</protein>
<dbReference type="SUPFAM" id="SSF50331">
    <property type="entry name" value="MOP-like"/>
    <property type="match status" value="1"/>
</dbReference>
<keyword evidence="1" id="KW-0813">Transport</keyword>
<dbReference type="InterPro" id="IPR003593">
    <property type="entry name" value="AAA+_ATPase"/>
</dbReference>
<dbReference type="InterPro" id="IPR027417">
    <property type="entry name" value="P-loop_NTPase"/>
</dbReference>
<evidence type="ECO:0000256" key="3">
    <source>
        <dbReference type="ARBA" id="ARBA00022840"/>
    </source>
</evidence>
<proteinExistence type="predicted"/>
<dbReference type="SUPFAM" id="SSF52540">
    <property type="entry name" value="P-loop containing nucleoside triphosphate hydrolases"/>
    <property type="match status" value="1"/>
</dbReference>
<dbReference type="Gene3D" id="3.40.50.300">
    <property type="entry name" value="P-loop containing nucleotide triphosphate hydrolases"/>
    <property type="match status" value="1"/>
</dbReference>
<dbReference type="InterPro" id="IPR017871">
    <property type="entry name" value="ABC_transporter-like_CS"/>
</dbReference>
<dbReference type="GO" id="GO:0016887">
    <property type="term" value="F:ATP hydrolysis activity"/>
    <property type="evidence" value="ECO:0007669"/>
    <property type="project" value="InterPro"/>
</dbReference>
<dbReference type="EC" id="7.6.2.9" evidence="4"/>
<reference evidence="6" key="2">
    <citation type="submission" date="2020-09" db="EMBL/GenBank/DDBJ databases">
        <authorList>
            <person name="Sun Q."/>
            <person name="Zhou Y."/>
        </authorList>
    </citation>
    <scope>NUCLEOTIDE SEQUENCE</scope>
    <source>
        <strain evidence="6">CGMCC 1.15794</strain>
    </source>
</reference>
<evidence type="ECO:0000313" key="6">
    <source>
        <dbReference type="EMBL" id="GGH45791.1"/>
    </source>
</evidence>
<reference evidence="6" key="1">
    <citation type="journal article" date="2014" name="Int. J. Syst. Evol. Microbiol.">
        <title>Complete genome sequence of Corynebacterium casei LMG S-19264T (=DSM 44701T), isolated from a smear-ripened cheese.</title>
        <authorList>
            <consortium name="US DOE Joint Genome Institute (JGI-PGF)"/>
            <person name="Walter F."/>
            <person name="Albersmeier A."/>
            <person name="Kalinowski J."/>
            <person name="Ruckert C."/>
        </authorList>
    </citation>
    <scope>NUCLEOTIDE SEQUENCE</scope>
    <source>
        <strain evidence="6">CGMCC 1.15794</strain>
    </source>
</reference>
<keyword evidence="2" id="KW-0547">Nucleotide-binding</keyword>
<gene>
    <name evidence="6" type="ORF">GCM10010921_21420</name>
</gene>
<evidence type="ECO:0000256" key="4">
    <source>
        <dbReference type="ARBA" id="ARBA00066388"/>
    </source>
</evidence>
<dbReference type="InterPro" id="IPR008995">
    <property type="entry name" value="Mo/tungstate-bd_C_term_dom"/>
</dbReference>
<dbReference type="PROSITE" id="PS00211">
    <property type="entry name" value="ABC_TRANSPORTER_1"/>
    <property type="match status" value="1"/>
</dbReference>
<dbReference type="InterPro" id="IPR003439">
    <property type="entry name" value="ABC_transporter-like_ATP-bd"/>
</dbReference>
<dbReference type="AlphaFoldDB" id="A0A917MM97"/>
<dbReference type="EMBL" id="BMJY01000009">
    <property type="protein sequence ID" value="GGH45791.1"/>
    <property type="molecule type" value="Genomic_DNA"/>
</dbReference>
<dbReference type="InterPro" id="IPR013611">
    <property type="entry name" value="Transp-assoc_OB_typ2"/>
</dbReference>
<name>A0A917MM97_9MICO</name>
<dbReference type="InterPro" id="IPR047641">
    <property type="entry name" value="ABC_transpr_MalK/UgpC-like"/>
</dbReference>
<evidence type="ECO:0000259" key="5">
    <source>
        <dbReference type="PROSITE" id="PS50893"/>
    </source>
</evidence>
<dbReference type="SMART" id="SM00382">
    <property type="entry name" value="AAA"/>
    <property type="match status" value="1"/>
</dbReference>
<dbReference type="PROSITE" id="PS50893">
    <property type="entry name" value="ABC_TRANSPORTER_2"/>
    <property type="match status" value="1"/>
</dbReference>
<sequence>MGDILIEGLDKTFNSTRVLHALDLQITQGEFVTLLGPSGCGKTTTLRCVAGLETPTSGRISIGKQTVVDSRRADFVPPHKRRVGMVFQSYAIWPHMSALANVEFPLKRRKQGSRTEQRAAAERALSAVGMSAYANRYPHELSGGQQQRIALARGLVAAGEVMLYDEPLSNLDAKLRVQMRDEVRRLHDEFGHTSIYVTHDQEEAFAISDRIVIMNGGRIEQAGTPREIFHAPQTRYVADFMGYENILNVDSVDAASGTVQAGGLRISGADSADKDSGVAFRSSKVQLGTGGPAAALTFEAVPTREVYIGEETVLHLRTEHDTDIVARVPASVTVPAGERTAFHVDRQDLVFLAS</sequence>
<dbReference type="GO" id="GO:0005524">
    <property type="term" value="F:ATP binding"/>
    <property type="evidence" value="ECO:0007669"/>
    <property type="project" value="UniProtKB-KW"/>
</dbReference>
<dbReference type="Pfam" id="PF08402">
    <property type="entry name" value="TOBE_2"/>
    <property type="match status" value="1"/>
</dbReference>
<organism evidence="6 7">
    <name type="scientific">Microbacterium album</name>
    <dbReference type="NCBI Taxonomy" id="2053191"/>
    <lineage>
        <taxon>Bacteria</taxon>
        <taxon>Bacillati</taxon>
        <taxon>Actinomycetota</taxon>
        <taxon>Actinomycetes</taxon>
        <taxon>Micrococcales</taxon>
        <taxon>Microbacteriaceae</taxon>
        <taxon>Microbacterium</taxon>
    </lineage>
</organism>
<dbReference type="GO" id="GO:0015418">
    <property type="term" value="F:ABC-type quaternary ammonium compound transporting activity"/>
    <property type="evidence" value="ECO:0007669"/>
    <property type="project" value="UniProtKB-EC"/>
</dbReference>
<dbReference type="RefSeq" id="WP_188756284.1">
    <property type="nucleotide sequence ID" value="NZ_BMJY01000009.1"/>
</dbReference>
<accession>A0A917MM97</accession>
<dbReference type="GO" id="GO:0055052">
    <property type="term" value="C:ATP-binding cassette (ABC) transporter complex, substrate-binding subunit-containing"/>
    <property type="evidence" value="ECO:0007669"/>
    <property type="project" value="TreeGrafter"/>
</dbReference>